<dbReference type="AlphaFoldDB" id="A0A2R5FRY5"/>
<gene>
    <name evidence="2" type="ORF">NIES4072_51960</name>
</gene>
<reference evidence="2 3" key="1">
    <citation type="submission" date="2017-06" db="EMBL/GenBank/DDBJ databases">
        <title>Genome sequencing of cyanobaciteial culture collection at National Institute for Environmental Studies (NIES).</title>
        <authorList>
            <person name="Hirose Y."/>
            <person name="Shimura Y."/>
            <person name="Fujisawa T."/>
            <person name="Nakamura Y."/>
            <person name="Kawachi M."/>
        </authorList>
    </citation>
    <scope>NUCLEOTIDE SEQUENCE [LARGE SCALE GENOMIC DNA]</scope>
    <source>
        <strain evidence="2 3">NIES-4072</strain>
    </source>
</reference>
<proteinExistence type="predicted"/>
<evidence type="ECO:0000313" key="3">
    <source>
        <dbReference type="Proteomes" id="UP000245124"/>
    </source>
</evidence>
<keyword evidence="3" id="KW-1185">Reference proteome</keyword>
<sequence>MQAVMFTTGYAYAQQELRRNGGDRTLLNTPSTSPHPTLICNDTL</sequence>
<feature type="compositionally biased region" description="Polar residues" evidence="1">
    <location>
        <begin position="26"/>
        <end position="44"/>
    </location>
</feature>
<organism evidence="2 3">
    <name type="scientific">Nostoc commune NIES-4072</name>
    <dbReference type="NCBI Taxonomy" id="2005467"/>
    <lineage>
        <taxon>Bacteria</taxon>
        <taxon>Bacillati</taxon>
        <taxon>Cyanobacteriota</taxon>
        <taxon>Cyanophyceae</taxon>
        <taxon>Nostocales</taxon>
        <taxon>Nostocaceae</taxon>
        <taxon>Nostoc</taxon>
    </lineage>
</organism>
<protein>
    <submittedName>
        <fullName evidence="2">Uncharacterized protein</fullName>
    </submittedName>
</protein>
<evidence type="ECO:0000313" key="2">
    <source>
        <dbReference type="EMBL" id="GBG21510.1"/>
    </source>
</evidence>
<accession>A0A2R5FRY5</accession>
<dbReference type="Proteomes" id="UP000245124">
    <property type="component" value="Unassembled WGS sequence"/>
</dbReference>
<feature type="region of interest" description="Disordered" evidence="1">
    <location>
        <begin position="22"/>
        <end position="44"/>
    </location>
</feature>
<evidence type="ECO:0000256" key="1">
    <source>
        <dbReference type="SAM" id="MobiDB-lite"/>
    </source>
</evidence>
<dbReference type="EMBL" id="BDUD01000001">
    <property type="protein sequence ID" value="GBG21510.1"/>
    <property type="molecule type" value="Genomic_DNA"/>
</dbReference>
<comment type="caution">
    <text evidence="2">The sequence shown here is derived from an EMBL/GenBank/DDBJ whole genome shotgun (WGS) entry which is preliminary data.</text>
</comment>
<name>A0A2R5FRY5_NOSCO</name>